<dbReference type="PANTHER" id="PTHR30419:SF7">
    <property type="entry name" value="HTH-TYPE TRANSCRIPTIONAL REGULATOR TDCA"/>
    <property type="match status" value="1"/>
</dbReference>
<dbReference type="Pfam" id="PF00126">
    <property type="entry name" value="HTH_1"/>
    <property type="match status" value="1"/>
</dbReference>
<dbReference type="InterPro" id="IPR050950">
    <property type="entry name" value="HTH-type_LysR_regulators"/>
</dbReference>
<dbReference type="Gene3D" id="1.10.10.10">
    <property type="entry name" value="Winged helix-like DNA-binding domain superfamily/Winged helix DNA-binding domain"/>
    <property type="match status" value="1"/>
</dbReference>
<evidence type="ECO:0000256" key="2">
    <source>
        <dbReference type="ARBA" id="ARBA00023015"/>
    </source>
</evidence>
<dbReference type="PANTHER" id="PTHR30419">
    <property type="entry name" value="HTH-TYPE TRANSCRIPTIONAL REGULATOR YBHD"/>
    <property type="match status" value="1"/>
</dbReference>
<dbReference type="InterPro" id="IPR036390">
    <property type="entry name" value="WH_DNA-bd_sf"/>
</dbReference>
<evidence type="ECO:0000256" key="4">
    <source>
        <dbReference type="ARBA" id="ARBA00023163"/>
    </source>
</evidence>
<dbReference type="InterPro" id="IPR000847">
    <property type="entry name" value="LysR_HTH_N"/>
</dbReference>
<keyword evidence="8" id="KW-1185">Reference proteome</keyword>
<accession>A0ABN7I7Y5</accession>
<keyword evidence="3" id="KW-0238">DNA-binding</keyword>
<dbReference type="Proteomes" id="UP000598032">
    <property type="component" value="Unassembled WGS sequence"/>
</dbReference>
<dbReference type="PRINTS" id="PR00039">
    <property type="entry name" value="HTHLYSR"/>
</dbReference>
<keyword evidence="5" id="KW-0812">Transmembrane</keyword>
<sequence length="298" mass="33194">MKLNQLRTFIAVVESKSIHRGASALGISQPAVSMTLRDLEEIFGGPLLVRKTKGVEVTALGALLHQRGRAILADLDRINEEMASLQNRRGGMVSIAVSSAIVFTVLPYALRQFREKMPSVQVRITEISGRDALIDGLAGGKFDFATILTAPYFFPLPDDIERLAEVDLPLIVGARAPHPLVHAKSLSELIDAEWLIPFEGSDSVELSLKNDFSRFGLKVPARPVHCDNVATALEIFGKMDFIGVFTKKFADIQFERYNLVQIKIRETLPVLQAGMFQRQQYIQTEAAEYFIECFRANM</sequence>
<keyword evidence="5" id="KW-1133">Transmembrane helix</keyword>
<dbReference type="SUPFAM" id="SSF53850">
    <property type="entry name" value="Periplasmic binding protein-like II"/>
    <property type="match status" value="1"/>
</dbReference>
<dbReference type="PROSITE" id="PS50931">
    <property type="entry name" value="HTH_LYSR"/>
    <property type="match status" value="1"/>
</dbReference>
<evidence type="ECO:0000256" key="5">
    <source>
        <dbReference type="SAM" id="Phobius"/>
    </source>
</evidence>
<dbReference type="Pfam" id="PF03466">
    <property type="entry name" value="LysR_substrate"/>
    <property type="match status" value="1"/>
</dbReference>
<comment type="caution">
    <text evidence="7">The sequence shown here is derived from an EMBL/GenBank/DDBJ whole genome shotgun (WGS) entry which is preliminary data.</text>
</comment>
<keyword evidence="4" id="KW-0804">Transcription</keyword>
<feature type="transmembrane region" description="Helical" evidence="5">
    <location>
        <begin position="91"/>
        <end position="110"/>
    </location>
</feature>
<proteinExistence type="inferred from homology"/>
<gene>
    <name evidence="7" type="primary">tsaR_6</name>
    <name evidence="7" type="ORF">LMG28140_05365</name>
</gene>
<keyword evidence="5" id="KW-0472">Membrane</keyword>
<feature type="domain" description="HTH lysR-type" evidence="6">
    <location>
        <begin position="1"/>
        <end position="58"/>
    </location>
</feature>
<organism evidence="7 8">
    <name type="scientific">Paraburkholderia metrosideri</name>
    <dbReference type="NCBI Taxonomy" id="580937"/>
    <lineage>
        <taxon>Bacteria</taxon>
        <taxon>Pseudomonadati</taxon>
        <taxon>Pseudomonadota</taxon>
        <taxon>Betaproteobacteria</taxon>
        <taxon>Burkholderiales</taxon>
        <taxon>Burkholderiaceae</taxon>
        <taxon>Paraburkholderia</taxon>
    </lineage>
</organism>
<name>A0ABN7I7Y5_9BURK</name>
<dbReference type="EMBL" id="CAJHCP010000013">
    <property type="protein sequence ID" value="CAD6553739.1"/>
    <property type="molecule type" value="Genomic_DNA"/>
</dbReference>
<reference evidence="7 8" key="1">
    <citation type="submission" date="2020-10" db="EMBL/GenBank/DDBJ databases">
        <authorList>
            <person name="Peeters C."/>
        </authorList>
    </citation>
    <scope>NUCLEOTIDE SEQUENCE [LARGE SCALE GENOMIC DNA]</scope>
    <source>
        <strain evidence="7 8">LMG 28140</strain>
    </source>
</reference>
<evidence type="ECO:0000313" key="8">
    <source>
        <dbReference type="Proteomes" id="UP000598032"/>
    </source>
</evidence>
<evidence type="ECO:0000259" key="6">
    <source>
        <dbReference type="PROSITE" id="PS50931"/>
    </source>
</evidence>
<comment type="similarity">
    <text evidence="1">Belongs to the LysR transcriptional regulatory family.</text>
</comment>
<evidence type="ECO:0000313" key="7">
    <source>
        <dbReference type="EMBL" id="CAD6553739.1"/>
    </source>
</evidence>
<protein>
    <submittedName>
        <fullName evidence="7">HTH-type transcriptional regulator TsaR</fullName>
    </submittedName>
</protein>
<dbReference type="Gene3D" id="3.40.190.10">
    <property type="entry name" value="Periplasmic binding protein-like II"/>
    <property type="match status" value="2"/>
</dbReference>
<dbReference type="InterPro" id="IPR036388">
    <property type="entry name" value="WH-like_DNA-bd_sf"/>
</dbReference>
<dbReference type="SUPFAM" id="SSF46785">
    <property type="entry name" value="Winged helix' DNA-binding domain"/>
    <property type="match status" value="1"/>
</dbReference>
<dbReference type="InterPro" id="IPR005119">
    <property type="entry name" value="LysR_subst-bd"/>
</dbReference>
<keyword evidence="2" id="KW-0805">Transcription regulation</keyword>
<evidence type="ECO:0000256" key="3">
    <source>
        <dbReference type="ARBA" id="ARBA00023125"/>
    </source>
</evidence>
<evidence type="ECO:0000256" key="1">
    <source>
        <dbReference type="ARBA" id="ARBA00009437"/>
    </source>
</evidence>